<keyword evidence="3" id="KW-1185">Reference proteome</keyword>
<keyword evidence="1" id="KW-0812">Transmembrane</keyword>
<evidence type="ECO:0000256" key="1">
    <source>
        <dbReference type="SAM" id="Phobius"/>
    </source>
</evidence>
<name>A0A395HEV6_9EURO</name>
<keyword evidence="1" id="KW-0472">Membrane</keyword>
<dbReference type="GeneID" id="37218254"/>
<dbReference type="RefSeq" id="XP_025580704.1">
    <property type="nucleotide sequence ID" value="XM_025713389.1"/>
</dbReference>
<gene>
    <name evidence="2" type="ORF">BO80DRAFT_10851</name>
</gene>
<dbReference type="AlphaFoldDB" id="A0A395HEV6"/>
<dbReference type="Proteomes" id="UP000249402">
    <property type="component" value="Unassembled WGS sequence"/>
</dbReference>
<sequence length="139" mass="15458">MSTRTGQTFFSPVHCQFFFSLSTIPSLICPKYYVVIVFLSCSASRSLACSLALFSLPSPFAWYYYLTSTFVWLPKYGYGSAPILCLFRSIFISLLSCLLLPHLFLPSSSSFPPSLPLSSLPIDTNLLLSFFLSGAIFCN</sequence>
<feature type="transmembrane region" description="Helical" evidence="1">
    <location>
        <begin position="85"/>
        <end position="105"/>
    </location>
</feature>
<accession>A0A395HEV6</accession>
<evidence type="ECO:0000313" key="3">
    <source>
        <dbReference type="Proteomes" id="UP000249402"/>
    </source>
</evidence>
<dbReference type="VEuPathDB" id="FungiDB:BO80DRAFT_10851"/>
<organism evidence="2 3">
    <name type="scientific">Aspergillus ibericus CBS 121593</name>
    <dbReference type="NCBI Taxonomy" id="1448316"/>
    <lineage>
        <taxon>Eukaryota</taxon>
        <taxon>Fungi</taxon>
        <taxon>Dikarya</taxon>
        <taxon>Ascomycota</taxon>
        <taxon>Pezizomycotina</taxon>
        <taxon>Eurotiomycetes</taxon>
        <taxon>Eurotiomycetidae</taxon>
        <taxon>Eurotiales</taxon>
        <taxon>Aspergillaceae</taxon>
        <taxon>Aspergillus</taxon>
        <taxon>Aspergillus subgen. Circumdati</taxon>
    </lineage>
</organism>
<feature type="transmembrane region" description="Helical" evidence="1">
    <location>
        <begin position="117"/>
        <end position="138"/>
    </location>
</feature>
<evidence type="ECO:0000313" key="2">
    <source>
        <dbReference type="EMBL" id="RAL06377.1"/>
    </source>
</evidence>
<keyword evidence="1" id="KW-1133">Transmembrane helix</keyword>
<reference evidence="2 3" key="1">
    <citation type="submission" date="2018-02" db="EMBL/GenBank/DDBJ databases">
        <title>The genomes of Aspergillus section Nigri reveals drivers in fungal speciation.</title>
        <authorList>
            <consortium name="DOE Joint Genome Institute"/>
            <person name="Vesth T.C."/>
            <person name="Nybo J."/>
            <person name="Theobald S."/>
            <person name="Brandl J."/>
            <person name="Frisvad J.C."/>
            <person name="Nielsen K.F."/>
            <person name="Lyhne E.K."/>
            <person name="Kogle M.E."/>
            <person name="Kuo A."/>
            <person name="Riley R."/>
            <person name="Clum A."/>
            <person name="Nolan M."/>
            <person name="Lipzen A."/>
            <person name="Salamov A."/>
            <person name="Henrissat B."/>
            <person name="Wiebenga A."/>
            <person name="De vries R.P."/>
            <person name="Grigoriev I.V."/>
            <person name="Mortensen U.H."/>
            <person name="Andersen M.R."/>
            <person name="Baker S.E."/>
        </authorList>
    </citation>
    <scope>NUCLEOTIDE SEQUENCE [LARGE SCALE GENOMIC DNA]</scope>
    <source>
        <strain evidence="2 3">CBS 121593</strain>
    </source>
</reference>
<proteinExistence type="predicted"/>
<dbReference type="EMBL" id="KZ824419">
    <property type="protein sequence ID" value="RAL06377.1"/>
    <property type="molecule type" value="Genomic_DNA"/>
</dbReference>
<protein>
    <submittedName>
        <fullName evidence="2">Uncharacterized protein</fullName>
    </submittedName>
</protein>
<feature type="transmembrane region" description="Helical" evidence="1">
    <location>
        <begin position="60"/>
        <end position="78"/>
    </location>
</feature>